<protein>
    <submittedName>
        <fullName evidence="1">CRISPR-associated protein</fullName>
    </submittedName>
</protein>
<accession>A0A162KVV2</accession>
<organism evidence="1 2">
    <name type="scientific">Clostridium ljungdahlii</name>
    <dbReference type="NCBI Taxonomy" id="1538"/>
    <lineage>
        <taxon>Bacteria</taxon>
        <taxon>Bacillati</taxon>
        <taxon>Bacillota</taxon>
        <taxon>Clostridia</taxon>
        <taxon>Eubacteriales</taxon>
        <taxon>Clostridiaceae</taxon>
        <taxon>Clostridium</taxon>
    </lineage>
</organism>
<gene>
    <name evidence="1" type="ORF">WY13_02699</name>
</gene>
<dbReference type="PATRIC" id="fig|1538.10.peg.2592"/>
<dbReference type="Proteomes" id="UP000077407">
    <property type="component" value="Unassembled WGS sequence"/>
</dbReference>
<evidence type="ECO:0000313" key="1">
    <source>
        <dbReference type="EMBL" id="OAA84796.1"/>
    </source>
</evidence>
<proteinExistence type="predicted"/>
<dbReference type="AlphaFoldDB" id="A0A162KVV2"/>
<reference evidence="1 2" key="1">
    <citation type="journal article" date="2015" name="Biotechnol. Bioeng.">
        <title>Genome sequence and phenotypic characterization of Caulobacter segnis.</title>
        <authorList>
            <person name="Patel S."/>
            <person name="Fletcher B."/>
            <person name="Scott D.C."/>
            <person name="Ely B."/>
        </authorList>
    </citation>
    <scope>NUCLEOTIDE SEQUENCE [LARGE SCALE GENOMIC DNA]</scope>
    <source>
        <strain evidence="1 2">ERI-2</strain>
    </source>
</reference>
<comment type="caution">
    <text evidence="1">The sequence shown here is derived from an EMBL/GenBank/DDBJ whole genome shotgun (WGS) entry which is preliminary data.</text>
</comment>
<dbReference type="OrthoDB" id="2677749at2"/>
<dbReference type="RefSeq" id="WP_063556079.1">
    <property type="nucleotide sequence ID" value="NZ_LITT01000035.1"/>
</dbReference>
<name>A0A162KVV2_9CLOT</name>
<dbReference type="Pfam" id="PF09670">
    <property type="entry name" value="Cas_Cas02710"/>
    <property type="match status" value="1"/>
</dbReference>
<sequence length="507" mass="58666">MKNAALILNLGSHDLQVKKDNYEDMKKLFSDDNEMLKILGESYGVVDNFSLFTEKLLNYYPDGLEYIDFPIIKASMEKVKNDLENDKLTEIIFVTTDQEHKKDTVNLGKILLKIKNDREHEKLKKNIGFNELKGTPKVKIWCINENPSDYDVMMKEYEYNLNNRLEGIEKLFIEITGGTPAMSTALLFNATNQINIKVNPFYIDRKSKDAYNLTISESLRKADSKKQICLFIRDQNYKGAETLIKDYASKYHISEKEQVNIVLNMIQAASSRIEFDFDSAEKYIRKVKDYSPVSRSTCSMFQNYLRHLKDKNETYLLNELKNNAVYKYNNGAYTDFLGRIFRIQEAIYSNILLSKEVVIDKGYGKLFLKEEALSETQMDKLNSAEIQSGIKLEYRDCELNIESMKKTLEIVLEDNSLELKLVNECSKLKSLKSLRNKSILAHGYSGVSKEKINALIETELDDVAIDKYLENLVIKFTGIFNENLSDDNFYNKDGQFNSQLIKLVEEI</sequence>
<dbReference type="EMBL" id="LITT01000035">
    <property type="protein sequence ID" value="OAA84796.1"/>
    <property type="molecule type" value="Genomic_DNA"/>
</dbReference>
<evidence type="ECO:0000313" key="2">
    <source>
        <dbReference type="Proteomes" id="UP000077407"/>
    </source>
</evidence>